<gene>
    <name evidence="8" type="ORF">F8O04_01470</name>
</gene>
<dbReference type="SUPFAM" id="SSF50129">
    <property type="entry name" value="GroES-like"/>
    <property type="match status" value="1"/>
</dbReference>
<dbReference type="SUPFAM" id="SSF51735">
    <property type="entry name" value="NAD(P)-binding Rossmann-fold domains"/>
    <property type="match status" value="1"/>
</dbReference>
<dbReference type="GO" id="GO:0016491">
    <property type="term" value="F:oxidoreductase activity"/>
    <property type="evidence" value="ECO:0007669"/>
    <property type="project" value="UniProtKB-KW"/>
</dbReference>
<comment type="cofactor">
    <cofactor evidence="1 6">
        <name>Zn(2+)</name>
        <dbReference type="ChEBI" id="CHEBI:29105"/>
    </cofactor>
</comment>
<dbReference type="InterPro" id="IPR013154">
    <property type="entry name" value="ADH-like_N"/>
</dbReference>
<evidence type="ECO:0000313" key="8">
    <source>
        <dbReference type="EMBL" id="KAB1648987.1"/>
    </source>
</evidence>
<dbReference type="GO" id="GO:0008270">
    <property type="term" value="F:zinc ion binding"/>
    <property type="evidence" value="ECO:0007669"/>
    <property type="project" value="InterPro"/>
</dbReference>
<dbReference type="SMART" id="SM00829">
    <property type="entry name" value="PKS_ER"/>
    <property type="match status" value="1"/>
</dbReference>
<proteinExistence type="inferred from homology"/>
<dbReference type="InterPro" id="IPR020843">
    <property type="entry name" value="ER"/>
</dbReference>
<protein>
    <submittedName>
        <fullName evidence="8">NAD(P)-dependent alcohol dehydrogenase</fullName>
    </submittedName>
</protein>
<reference evidence="8 9" key="1">
    <citation type="submission" date="2019-09" db="EMBL/GenBank/DDBJ databases">
        <title>Phylogeny of genus Pseudoclavibacter and closely related genus.</title>
        <authorList>
            <person name="Li Y."/>
        </authorList>
    </citation>
    <scope>NUCLEOTIDE SEQUENCE [LARGE SCALE GENOMIC DNA]</scope>
    <source>
        <strain evidence="8 9">EGI 60007</strain>
    </source>
</reference>
<dbReference type="Pfam" id="PF08240">
    <property type="entry name" value="ADH_N"/>
    <property type="match status" value="1"/>
</dbReference>
<evidence type="ECO:0000259" key="7">
    <source>
        <dbReference type="SMART" id="SM00829"/>
    </source>
</evidence>
<comment type="caution">
    <text evidence="8">The sequence shown here is derived from an EMBL/GenBank/DDBJ whole genome shotgun (WGS) entry which is preliminary data.</text>
</comment>
<dbReference type="InterPro" id="IPR002328">
    <property type="entry name" value="ADH_Zn_CS"/>
</dbReference>
<evidence type="ECO:0000256" key="5">
    <source>
        <dbReference type="ARBA" id="ARBA00023002"/>
    </source>
</evidence>
<comment type="similarity">
    <text evidence="2 6">Belongs to the zinc-containing alcohol dehydrogenase family.</text>
</comment>
<keyword evidence="4 6" id="KW-0862">Zinc</keyword>
<evidence type="ECO:0000256" key="6">
    <source>
        <dbReference type="RuleBase" id="RU361277"/>
    </source>
</evidence>
<dbReference type="Pfam" id="PF00107">
    <property type="entry name" value="ADH_zinc_N"/>
    <property type="match status" value="1"/>
</dbReference>
<evidence type="ECO:0000256" key="2">
    <source>
        <dbReference type="ARBA" id="ARBA00008072"/>
    </source>
</evidence>
<dbReference type="PANTHER" id="PTHR43350">
    <property type="entry name" value="NAD-DEPENDENT ALCOHOL DEHYDROGENASE"/>
    <property type="match status" value="1"/>
</dbReference>
<feature type="domain" description="Enoyl reductase (ER)" evidence="7">
    <location>
        <begin position="10"/>
        <end position="363"/>
    </location>
</feature>
<evidence type="ECO:0000256" key="3">
    <source>
        <dbReference type="ARBA" id="ARBA00022723"/>
    </source>
</evidence>
<evidence type="ECO:0000313" key="9">
    <source>
        <dbReference type="Proteomes" id="UP000431744"/>
    </source>
</evidence>
<dbReference type="PROSITE" id="PS00059">
    <property type="entry name" value="ADH_ZINC"/>
    <property type="match status" value="1"/>
</dbReference>
<organism evidence="8 9">
    <name type="scientific">Pseudoclavibacter endophyticus</name>
    <dbReference type="NCBI Taxonomy" id="1778590"/>
    <lineage>
        <taxon>Bacteria</taxon>
        <taxon>Bacillati</taxon>
        <taxon>Actinomycetota</taxon>
        <taxon>Actinomycetes</taxon>
        <taxon>Micrococcales</taxon>
        <taxon>Microbacteriaceae</taxon>
        <taxon>Pseudoclavibacter</taxon>
    </lineage>
</organism>
<dbReference type="RefSeq" id="WP_158027540.1">
    <property type="nucleotide sequence ID" value="NZ_BMHG01000001.1"/>
</dbReference>
<dbReference type="Gene3D" id="3.90.180.10">
    <property type="entry name" value="Medium-chain alcohol dehydrogenases, catalytic domain"/>
    <property type="match status" value="1"/>
</dbReference>
<dbReference type="InterPro" id="IPR013149">
    <property type="entry name" value="ADH-like_C"/>
</dbReference>
<dbReference type="EMBL" id="WBJY01000001">
    <property type="protein sequence ID" value="KAB1648987.1"/>
    <property type="molecule type" value="Genomic_DNA"/>
</dbReference>
<dbReference type="PANTHER" id="PTHR43350:SF21">
    <property type="entry name" value="S-NITROSOMYCOTHIOL REDUCTASE MSCR"/>
    <property type="match status" value="1"/>
</dbReference>
<name>A0A6H9WPT6_9MICO</name>
<dbReference type="OrthoDB" id="334894at2"/>
<dbReference type="AlphaFoldDB" id="A0A6H9WPT6"/>
<keyword evidence="3 6" id="KW-0479">Metal-binding</keyword>
<dbReference type="InterPro" id="IPR036291">
    <property type="entry name" value="NAD(P)-bd_dom_sf"/>
</dbReference>
<dbReference type="InterPro" id="IPR011032">
    <property type="entry name" value="GroES-like_sf"/>
</dbReference>
<keyword evidence="9" id="KW-1185">Reference proteome</keyword>
<dbReference type="Gene3D" id="3.40.50.720">
    <property type="entry name" value="NAD(P)-binding Rossmann-like Domain"/>
    <property type="match status" value="1"/>
</dbReference>
<dbReference type="Proteomes" id="UP000431744">
    <property type="component" value="Unassembled WGS sequence"/>
</dbReference>
<accession>A0A6H9WPT6</accession>
<evidence type="ECO:0000256" key="4">
    <source>
        <dbReference type="ARBA" id="ARBA00022833"/>
    </source>
</evidence>
<sequence length="367" mass="37385">MDVKAAIATGQSQGVEIATIDLEEPREDEVLVRIVATGVCHTDLSAADGRLPVPTPVVLGHEGAGVVVEVGNAVETVSPGDHVVLSPGYCGACRQCLRGRTTYCERGGTLVFGGTRLDGSTKATLAGAPVRAGFFGQSSFAEYALVSATSVLRVDPALNLAHLAALPCGASTGAGAVLNTLRPSPDATLAVIGVGTVGMAAIMAARMTGVRTVIAVDRHVERLELATSLGATHAVESRTGVDLTGALLDLAPRGITHAFDTTGVPALISAAANALDTGGVCGFVAGTGATLALELGPMLAKGARLQGIMGGDATATLFLETLVSAYERGVLPVDRLVTEYPLHRIDRAFADMRSGATIKPVVVMDAR</sequence>
<evidence type="ECO:0000256" key="1">
    <source>
        <dbReference type="ARBA" id="ARBA00001947"/>
    </source>
</evidence>
<keyword evidence="5" id="KW-0560">Oxidoreductase</keyword>
<dbReference type="CDD" id="cd08278">
    <property type="entry name" value="benzyl_alcohol_DH"/>
    <property type="match status" value="1"/>
</dbReference>